<feature type="region of interest" description="Disordered" evidence="1">
    <location>
        <begin position="138"/>
        <end position="178"/>
    </location>
</feature>
<name>A0ABV9KG86_9RHOB</name>
<gene>
    <name evidence="2" type="ORF">ACFO5X_10240</name>
</gene>
<accession>A0ABV9KG86</accession>
<evidence type="ECO:0000313" key="3">
    <source>
        <dbReference type="Proteomes" id="UP001595973"/>
    </source>
</evidence>
<dbReference type="Proteomes" id="UP001595973">
    <property type="component" value="Unassembled WGS sequence"/>
</dbReference>
<protein>
    <recommendedName>
        <fullName evidence="4">Tail assembly chaperone</fullName>
    </recommendedName>
</protein>
<feature type="compositionally biased region" description="Low complexity" evidence="1">
    <location>
        <begin position="147"/>
        <end position="168"/>
    </location>
</feature>
<comment type="caution">
    <text evidence="2">The sequence shown here is derived from an EMBL/GenBank/DDBJ whole genome shotgun (WGS) entry which is preliminary data.</text>
</comment>
<reference evidence="3" key="1">
    <citation type="journal article" date="2019" name="Int. J. Syst. Evol. Microbiol.">
        <title>The Global Catalogue of Microorganisms (GCM) 10K type strain sequencing project: providing services to taxonomists for standard genome sequencing and annotation.</title>
        <authorList>
            <consortium name="The Broad Institute Genomics Platform"/>
            <consortium name="The Broad Institute Genome Sequencing Center for Infectious Disease"/>
            <person name="Wu L."/>
            <person name="Ma J."/>
        </authorList>
    </citation>
    <scope>NUCLEOTIDE SEQUENCE [LARGE SCALE GENOMIC DNA]</scope>
    <source>
        <strain evidence="3">CGMCC 4.7283</strain>
    </source>
</reference>
<proteinExistence type="predicted"/>
<organism evidence="2 3">
    <name type="scientific">Seohaeicola nanhaiensis</name>
    <dbReference type="NCBI Taxonomy" id="1387282"/>
    <lineage>
        <taxon>Bacteria</taxon>
        <taxon>Pseudomonadati</taxon>
        <taxon>Pseudomonadota</taxon>
        <taxon>Alphaproteobacteria</taxon>
        <taxon>Rhodobacterales</taxon>
        <taxon>Roseobacteraceae</taxon>
        <taxon>Seohaeicola</taxon>
    </lineage>
</organism>
<dbReference type="EMBL" id="JBHSGI010000007">
    <property type="protein sequence ID" value="MFC4668933.1"/>
    <property type="molecule type" value="Genomic_DNA"/>
</dbReference>
<evidence type="ECO:0000313" key="2">
    <source>
        <dbReference type="EMBL" id="MFC4668933.1"/>
    </source>
</evidence>
<evidence type="ECO:0008006" key="4">
    <source>
        <dbReference type="Google" id="ProtNLM"/>
    </source>
</evidence>
<dbReference type="RefSeq" id="WP_380717326.1">
    <property type="nucleotide sequence ID" value="NZ_JBHSGI010000007.1"/>
</dbReference>
<feature type="compositionally biased region" description="Basic residues" evidence="1">
    <location>
        <begin position="169"/>
        <end position="178"/>
    </location>
</feature>
<sequence>MKLHLNAAPERYELIPGGENDPGITITARPALTSVIEDAKADDSLLDYADEIRALAEAGDDAAASAELIRSKGRVGLMFAKAVARRVIDSWEGVEGEDDSPAAVTPQNIDAFLDVAPIYDAFTEKYLARWLLVQREKNVSAPSRNGTSARARTTAATAKASARSARAGRSVRKAKKAS</sequence>
<evidence type="ECO:0000256" key="1">
    <source>
        <dbReference type="SAM" id="MobiDB-lite"/>
    </source>
</evidence>
<keyword evidence="3" id="KW-1185">Reference proteome</keyword>